<keyword evidence="1" id="KW-0472">Membrane</keyword>
<organism evidence="2 3">
    <name type="scientific">Sandaracinus amylolyticus</name>
    <dbReference type="NCBI Taxonomy" id="927083"/>
    <lineage>
        <taxon>Bacteria</taxon>
        <taxon>Pseudomonadati</taxon>
        <taxon>Myxococcota</taxon>
        <taxon>Polyangia</taxon>
        <taxon>Polyangiales</taxon>
        <taxon>Sandaracinaceae</taxon>
        <taxon>Sandaracinus</taxon>
    </lineage>
</organism>
<dbReference type="AlphaFoldDB" id="A0A0F6SEH8"/>
<reference evidence="2 3" key="1">
    <citation type="submission" date="2015-03" db="EMBL/GenBank/DDBJ databases">
        <title>Genome assembly of Sandaracinus amylolyticus DSM 53668.</title>
        <authorList>
            <person name="Sharma G."/>
            <person name="Subramanian S."/>
        </authorList>
    </citation>
    <scope>NUCLEOTIDE SEQUENCE [LARGE SCALE GENOMIC DNA]</scope>
    <source>
        <strain evidence="2 3">DSM 53668</strain>
    </source>
</reference>
<keyword evidence="1" id="KW-0812">Transmembrane</keyword>
<gene>
    <name evidence="2" type="ORF">DB32_002368</name>
</gene>
<keyword evidence="3" id="KW-1185">Reference proteome</keyword>
<evidence type="ECO:0000313" key="2">
    <source>
        <dbReference type="EMBL" id="AKF05219.1"/>
    </source>
</evidence>
<feature type="transmembrane region" description="Helical" evidence="1">
    <location>
        <begin position="21"/>
        <end position="44"/>
    </location>
</feature>
<dbReference type="RefSeq" id="WP_053232481.1">
    <property type="nucleotide sequence ID" value="NZ_CP011125.1"/>
</dbReference>
<sequence length="72" mass="7814">MEQSTHLETTRARKRSLLRNTVGASFTEYILMIGLIVIAGIVAWSTFGEAIDSAIEGQGNTMTDVANGGRRE</sequence>
<dbReference type="KEGG" id="samy:DB32_002368"/>
<evidence type="ECO:0000313" key="3">
    <source>
        <dbReference type="Proteomes" id="UP000034883"/>
    </source>
</evidence>
<accession>A0A0F6SEH8</accession>
<dbReference type="STRING" id="927083.DB32_002368"/>
<evidence type="ECO:0000256" key="1">
    <source>
        <dbReference type="SAM" id="Phobius"/>
    </source>
</evidence>
<name>A0A0F6SEH8_9BACT</name>
<dbReference type="Proteomes" id="UP000034883">
    <property type="component" value="Chromosome"/>
</dbReference>
<evidence type="ECO:0008006" key="4">
    <source>
        <dbReference type="Google" id="ProtNLM"/>
    </source>
</evidence>
<protein>
    <recommendedName>
        <fullName evidence="4">Flp pilus assembly protein, pilin Flp</fullName>
    </recommendedName>
</protein>
<proteinExistence type="predicted"/>
<dbReference type="EMBL" id="CP011125">
    <property type="protein sequence ID" value="AKF05219.1"/>
    <property type="molecule type" value="Genomic_DNA"/>
</dbReference>
<keyword evidence="1" id="KW-1133">Transmembrane helix</keyword>